<reference evidence="1 2" key="1">
    <citation type="submission" date="2015-01" db="EMBL/GenBank/DDBJ databases">
        <title>Evolution of Trichinella species and genotypes.</title>
        <authorList>
            <person name="Korhonen P.K."/>
            <person name="Edoardo P."/>
            <person name="Giuseppe L.R."/>
            <person name="Gasser R.B."/>
        </authorList>
    </citation>
    <scope>NUCLEOTIDE SEQUENCE [LARGE SCALE GENOMIC DNA]</scope>
    <source>
        <strain evidence="1">ISS3</strain>
    </source>
</reference>
<organism evidence="1 2">
    <name type="scientific">Trichinella spiralis</name>
    <name type="common">Trichina worm</name>
    <dbReference type="NCBI Taxonomy" id="6334"/>
    <lineage>
        <taxon>Eukaryota</taxon>
        <taxon>Metazoa</taxon>
        <taxon>Ecdysozoa</taxon>
        <taxon>Nematoda</taxon>
        <taxon>Enoplea</taxon>
        <taxon>Dorylaimia</taxon>
        <taxon>Trichinellida</taxon>
        <taxon>Trichinellidae</taxon>
        <taxon>Trichinella</taxon>
    </lineage>
</organism>
<name>A0A0V1B6M3_TRISP</name>
<proteinExistence type="predicted"/>
<evidence type="ECO:0000313" key="1">
    <source>
        <dbReference type="EMBL" id="KRY32147.1"/>
    </source>
</evidence>
<sequence length="63" mass="7248">MLNGKFLLQFDSEHINSHYSHLQINNQQYSTLNTVYENIPNSITIHFSRASYQVTTIESTGNS</sequence>
<protein>
    <submittedName>
        <fullName evidence="1">Uncharacterized protein</fullName>
    </submittedName>
</protein>
<keyword evidence="2" id="KW-1185">Reference proteome</keyword>
<dbReference type="InParanoid" id="A0A0V1B6M3"/>
<evidence type="ECO:0000313" key="2">
    <source>
        <dbReference type="Proteomes" id="UP000054776"/>
    </source>
</evidence>
<dbReference type="EMBL" id="JYDH01000104">
    <property type="protein sequence ID" value="KRY32147.1"/>
    <property type="molecule type" value="Genomic_DNA"/>
</dbReference>
<gene>
    <name evidence="1" type="ORF">T01_8759</name>
</gene>
<comment type="caution">
    <text evidence="1">The sequence shown here is derived from an EMBL/GenBank/DDBJ whole genome shotgun (WGS) entry which is preliminary data.</text>
</comment>
<accession>A0A0V1B6M3</accession>
<dbReference type="AlphaFoldDB" id="A0A0V1B6M3"/>
<dbReference type="OrthoDB" id="10364540at2759"/>
<dbReference type="Proteomes" id="UP000054776">
    <property type="component" value="Unassembled WGS sequence"/>
</dbReference>